<gene>
    <name evidence="1" type="ORF">LVIROSA_LOCUS14140</name>
</gene>
<proteinExistence type="predicted"/>
<comment type="caution">
    <text evidence="1">The sequence shown here is derived from an EMBL/GenBank/DDBJ whole genome shotgun (WGS) entry which is preliminary data.</text>
</comment>
<accession>A0AAU9MJK1</accession>
<keyword evidence="2" id="KW-1185">Reference proteome</keyword>
<sequence length="117" mass="12772">MVPIIDVVSDLYDHYIRFRGSRGDGGCLYFLYKLLSVTSPTEVGVTVITFDVEFFQFGSSWKKGWSEVIGDDWDGGRSSDLGGCVGVAGNNGHVGFVGKLEMLGLPEKMEVEKDNIG</sequence>
<dbReference type="EMBL" id="CAKMRJ010002223">
    <property type="protein sequence ID" value="CAH1427105.1"/>
    <property type="molecule type" value="Genomic_DNA"/>
</dbReference>
<dbReference type="AlphaFoldDB" id="A0AAU9MJK1"/>
<dbReference type="Proteomes" id="UP001157418">
    <property type="component" value="Unassembled WGS sequence"/>
</dbReference>
<name>A0AAU9MJK1_9ASTR</name>
<evidence type="ECO:0000313" key="2">
    <source>
        <dbReference type="Proteomes" id="UP001157418"/>
    </source>
</evidence>
<reference evidence="1 2" key="1">
    <citation type="submission" date="2022-01" db="EMBL/GenBank/DDBJ databases">
        <authorList>
            <person name="Xiong W."/>
            <person name="Schranz E."/>
        </authorList>
    </citation>
    <scope>NUCLEOTIDE SEQUENCE [LARGE SCALE GENOMIC DNA]</scope>
</reference>
<organism evidence="1 2">
    <name type="scientific">Lactuca virosa</name>
    <dbReference type="NCBI Taxonomy" id="75947"/>
    <lineage>
        <taxon>Eukaryota</taxon>
        <taxon>Viridiplantae</taxon>
        <taxon>Streptophyta</taxon>
        <taxon>Embryophyta</taxon>
        <taxon>Tracheophyta</taxon>
        <taxon>Spermatophyta</taxon>
        <taxon>Magnoliopsida</taxon>
        <taxon>eudicotyledons</taxon>
        <taxon>Gunneridae</taxon>
        <taxon>Pentapetalae</taxon>
        <taxon>asterids</taxon>
        <taxon>campanulids</taxon>
        <taxon>Asterales</taxon>
        <taxon>Asteraceae</taxon>
        <taxon>Cichorioideae</taxon>
        <taxon>Cichorieae</taxon>
        <taxon>Lactucinae</taxon>
        <taxon>Lactuca</taxon>
    </lineage>
</organism>
<evidence type="ECO:0000313" key="1">
    <source>
        <dbReference type="EMBL" id="CAH1427105.1"/>
    </source>
</evidence>
<protein>
    <submittedName>
        <fullName evidence="1">Uncharacterized protein</fullName>
    </submittedName>
</protein>